<dbReference type="SMART" id="SM00184">
    <property type="entry name" value="RING"/>
    <property type="match status" value="1"/>
</dbReference>
<evidence type="ECO:0000256" key="5">
    <source>
        <dbReference type="ARBA" id="ARBA00022771"/>
    </source>
</evidence>
<keyword evidence="10" id="KW-0812">Transmembrane</keyword>
<dbReference type="SUPFAM" id="SSF57850">
    <property type="entry name" value="RING/U-box"/>
    <property type="match status" value="1"/>
</dbReference>
<evidence type="ECO:0000256" key="1">
    <source>
        <dbReference type="ARBA" id="ARBA00000900"/>
    </source>
</evidence>
<feature type="compositionally biased region" description="Acidic residues" evidence="9">
    <location>
        <begin position="532"/>
        <end position="542"/>
    </location>
</feature>
<keyword evidence="5 8" id="KW-0863">Zinc-finger</keyword>
<dbReference type="InterPro" id="IPR051834">
    <property type="entry name" value="RING_finger_E3_ligase"/>
</dbReference>
<evidence type="ECO:0000313" key="12">
    <source>
        <dbReference type="EMBL" id="KAF7544070.1"/>
    </source>
</evidence>
<keyword evidence="4" id="KW-0479">Metal-binding</keyword>
<reference evidence="12" key="1">
    <citation type="submission" date="2020-03" db="EMBL/GenBank/DDBJ databases">
        <title>Draft Genome Sequence of Cylindrodendrum hubeiense.</title>
        <authorList>
            <person name="Buettner E."/>
            <person name="Kellner H."/>
        </authorList>
    </citation>
    <scope>NUCLEOTIDE SEQUENCE</scope>
    <source>
        <strain evidence="12">IHI 201604</strain>
    </source>
</reference>
<keyword evidence="3" id="KW-0808">Transferase</keyword>
<dbReference type="PANTHER" id="PTHR45931:SF3">
    <property type="entry name" value="RING ZINC FINGER-CONTAINING PROTEIN"/>
    <property type="match status" value="1"/>
</dbReference>
<keyword evidence="13" id="KW-1185">Reference proteome</keyword>
<feature type="transmembrane region" description="Helical" evidence="10">
    <location>
        <begin position="100"/>
        <end position="118"/>
    </location>
</feature>
<dbReference type="EMBL" id="JAANBB010000324">
    <property type="protein sequence ID" value="KAF7544070.1"/>
    <property type="molecule type" value="Genomic_DNA"/>
</dbReference>
<comment type="catalytic activity">
    <reaction evidence="1">
        <text>S-ubiquitinyl-[E2 ubiquitin-conjugating enzyme]-L-cysteine + [acceptor protein]-L-lysine = [E2 ubiquitin-conjugating enzyme]-L-cysteine + N(6)-ubiquitinyl-[acceptor protein]-L-lysine.</text>
        <dbReference type="EC" id="2.3.2.27"/>
    </reaction>
</comment>
<evidence type="ECO:0000313" key="13">
    <source>
        <dbReference type="Proteomes" id="UP000722485"/>
    </source>
</evidence>
<dbReference type="GO" id="GO:0005634">
    <property type="term" value="C:nucleus"/>
    <property type="evidence" value="ECO:0007669"/>
    <property type="project" value="TreeGrafter"/>
</dbReference>
<evidence type="ECO:0000256" key="7">
    <source>
        <dbReference type="ARBA" id="ARBA00022833"/>
    </source>
</evidence>
<feature type="compositionally biased region" description="Low complexity" evidence="9">
    <location>
        <begin position="802"/>
        <end position="815"/>
    </location>
</feature>
<feature type="transmembrane region" description="Helical" evidence="10">
    <location>
        <begin position="169"/>
        <end position="192"/>
    </location>
</feature>
<dbReference type="Proteomes" id="UP000722485">
    <property type="component" value="Unassembled WGS sequence"/>
</dbReference>
<keyword evidence="10" id="KW-1133">Transmembrane helix</keyword>
<accession>A0A9P5H1V0</accession>
<proteinExistence type="predicted"/>
<evidence type="ECO:0000256" key="10">
    <source>
        <dbReference type="SAM" id="Phobius"/>
    </source>
</evidence>
<dbReference type="Gene3D" id="3.30.40.10">
    <property type="entry name" value="Zinc/RING finger domain, C3HC4 (zinc finger)"/>
    <property type="match status" value="1"/>
</dbReference>
<evidence type="ECO:0000256" key="4">
    <source>
        <dbReference type="ARBA" id="ARBA00022723"/>
    </source>
</evidence>
<evidence type="ECO:0000259" key="11">
    <source>
        <dbReference type="PROSITE" id="PS50089"/>
    </source>
</evidence>
<dbReference type="OrthoDB" id="8062037at2759"/>
<comment type="caution">
    <text evidence="12">The sequence shown here is derived from an EMBL/GenBank/DDBJ whole genome shotgun (WGS) entry which is preliminary data.</text>
</comment>
<protein>
    <recommendedName>
        <fullName evidence="2">RING-type E3 ubiquitin transferase</fullName>
        <ecNumber evidence="2">2.3.2.27</ecNumber>
    </recommendedName>
</protein>
<evidence type="ECO:0000256" key="3">
    <source>
        <dbReference type="ARBA" id="ARBA00022679"/>
    </source>
</evidence>
<keyword evidence="7" id="KW-0862">Zinc</keyword>
<feature type="region of interest" description="Disordered" evidence="9">
    <location>
        <begin position="736"/>
        <end position="815"/>
    </location>
</feature>
<name>A0A9P5H1V0_9HYPO</name>
<dbReference type="CDD" id="cd16454">
    <property type="entry name" value="RING-H2_PA-TM-RING"/>
    <property type="match status" value="1"/>
</dbReference>
<dbReference type="GO" id="GO:0006511">
    <property type="term" value="P:ubiquitin-dependent protein catabolic process"/>
    <property type="evidence" value="ECO:0007669"/>
    <property type="project" value="TreeGrafter"/>
</dbReference>
<sequence>MAVHWDQQINFTSALLLHSCITLLLKELSNVVRFLIRFSGRRRDGHRVRSSFTLDGYTSVLSDDENGELSELYYTNTGLALLGVALALAVVLNLLMSDTVLNIIVCVTFGITWVVSMLSSKWRPVLPFLALRRAGRFVWSDTPFVNFFSLIYVATALGNSSNLRLMDYVILRGIAIAELVFMKTQIAASGVAGQQAMLRALMGSKKTLMGVSRFQAEPNGDGKEKDVLERKSIMPFSTLQRMSVMFFTTTPGYETGSVRGAEGPLMIPLPAVGKFVDEGLGWKIHRISEDVMLIADNLQPSPSNGAWKQFITAAHGVLLRRLGKVRVVYVIREEQEVGDQIERVWRSNINLVTGGCLRRGRSVGVPPTTKLGTHLEVGDEWSFTPVVSEPVAAPDRSSGVDYLPTPDVRTAIAESSRPPLAVPVRLASRAFRLAGLAVGLGLSALTAYQRRQAQMASQDTGRDGHLDATAGREVVFCHACSAEWYREEHGLTCPSCHGDITEIIEPDNDPRDLGHRSSASTSPELAPLRFADDDDSDPDEADITEHLGPHGFAFRRSVRDGPDHQHHNPAIDPVLERFFNMVQGFGPPRRIFSNIVQDLGPPEDGNRAAPENFAGGPVPGFARSLHDILNLLNPANAMAGDAVYSQEALDRIITGLMEANPQSNAAPPATEAALQNLPRKPVDKEMLGNDDKTECTICIDEMKEGETVIFLPCKHWFHEACVVLWLKEHNTCPICRTPIEKNDRSNNSNNNNGGDNPNAGQSSARPSLFPTPPGGFPGSSNWTYPPPPPGGSSGGPDGGQTRPSRLSRPPSQSQSRLNEALRTMILHGYNDATLTLQQALEQQVLRSTGLE</sequence>
<gene>
    <name evidence="12" type="ORF">G7Z17_g10239</name>
</gene>
<evidence type="ECO:0000256" key="2">
    <source>
        <dbReference type="ARBA" id="ARBA00012483"/>
    </source>
</evidence>
<dbReference type="EC" id="2.3.2.27" evidence="2"/>
<dbReference type="GO" id="GO:0008270">
    <property type="term" value="F:zinc ion binding"/>
    <property type="evidence" value="ECO:0007669"/>
    <property type="project" value="UniProtKB-KW"/>
</dbReference>
<feature type="transmembrane region" description="Helical" evidence="10">
    <location>
        <begin position="72"/>
        <end position="94"/>
    </location>
</feature>
<dbReference type="InterPro" id="IPR013083">
    <property type="entry name" value="Znf_RING/FYVE/PHD"/>
</dbReference>
<dbReference type="FunFam" id="3.30.40.10:FF:000127">
    <property type="entry name" value="E3 ubiquitin-protein ligase RNF181"/>
    <property type="match status" value="1"/>
</dbReference>
<feature type="compositionally biased region" description="Basic and acidic residues" evidence="9">
    <location>
        <begin position="557"/>
        <end position="566"/>
    </location>
</feature>
<dbReference type="AlphaFoldDB" id="A0A9P5H1V0"/>
<dbReference type="GO" id="GO:0061630">
    <property type="term" value="F:ubiquitin protein ligase activity"/>
    <property type="evidence" value="ECO:0007669"/>
    <property type="project" value="UniProtKB-EC"/>
</dbReference>
<feature type="transmembrane region" description="Helical" evidence="10">
    <location>
        <begin position="138"/>
        <end position="157"/>
    </location>
</feature>
<dbReference type="PANTHER" id="PTHR45931">
    <property type="entry name" value="SI:CH211-59O9.10"/>
    <property type="match status" value="1"/>
</dbReference>
<organism evidence="12 13">
    <name type="scientific">Cylindrodendrum hubeiense</name>
    <dbReference type="NCBI Taxonomy" id="595255"/>
    <lineage>
        <taxon>Eukaryota</taxon>
        <taxon>Fungi</taxon>
        <taxon>Dikarya</taxon>
        <taxon>Ascomycota</taxon>
        <taxon>Pezizomycotina</taxon>
        <taxon>Sordariomycetes</taxon>
        <taxon>Hypocreomycetidae</taxon>
        <taxon>Hypocreales</taxon>
        <taxon>Nectriaceae</taxon>
        <taxon>Cylindrodendrum</taxon>
    </lineage>
</organism>
<evidence type="ECO:0000256" key="9">
    <source>
        <dbReference type="SAM" id="MobiDB-lite"/>
    </source>
</evidence>
<evidence type="ECO:0000256" key="6">
    <source>
        <dbReference type="ARBA" id="ARBA00022786"/>
    </source>
</evidence>
<feature type="domain" description="RING-type" evidence="11">
    <location>
        <begin position="695"/>
        <end position="736"/>
    </location>
</feature>
<dbReference type="Pfam" id="PF13639">
    <property type="entry name" value="zf-RING_2"/>
    <property type="match status" value="1"/>
</dbReference>
<feature type="compositionally biased region" description="Low complexity" evidence="9">
    <location>
        <begin position="745"/>
        <end position="758"/>
    </location>
</feature>
<keyword evidence="10" id="KW-0472">Membrane</keyword>
<dbReference type="GO" id="GO:0016567">
    <property type="term" value="P:protein ubiquitination"/>
    <property type="evidence" value="ECO:0007669"/>
    <property type="project" value="UniProtKB-ARBA"/>
</dbReference>
<dbReference type="PROSITE" id="PS50089">
    <property type="entry name" value="ZF_RING_2"/>
    <property type="match status" value="1"/>
</dbReference>
<keyword evidence="6" id="KW-0833">Ubl conjugation pathway</keyword>
<evidence type="ECO:0000256" key="8">
    <source>
        <dbReference type="PROSITE-ProRule" id="PRU00175"/>
    </source>
</evidence>
<feature type="region of interest" description="Disordered" evidence="9">
    <location>
        <begin position="504"/>
        <end position="569"/>
    </location>
</feature>
<dbReference type="InterPro" id="IPR001841">
    <property type="entry name" value="Znf_RING"/>
</dbReference>